<name>A0A8H8A144_9FUNG</name>
<feature type="region of interest" description="Disordered" evidence="1">
    <location>
        <begin position="526"/>
        <end position="545"/>
    </location>
</feature>
<dbReference type="Pfam" id="PF21010">
    <property type="entry name" value="HA2_C"/>
    <property type="match status" value="1"/>
</dbReference>
<evidence type="ECO:0000313" key="4">
    <source>
        <dbReference type="Proteomes" id="UP000673691"/>
    </source>
</evidence>
<dbReference type="InterPro" id="IPR011709">
    <property type="entry name" value="DEAD-box_helicase_OB_fold"/>
</dbReference>
<protein>
    <recommendedName>
        <fullName evidence="2">Helicase C-terminal domain-containing protein</fullName>
    </recommendedName>
</protein>
<evidence type="ECO:0000259" key="2">
    <source>
        <dbReference type="PROSITE" id="PS51194"/>
    </source>
</evidence>
<dbReference type="Gene3D" id="1.20.120.1080">
    <property type="match status" value="1"/>
</dbReference>
<dbReference type="Pfam" id="PF07717">
    <property type="entry name" value="OB_NTP_bind"/>
    <property type="match status" value="1"/>
</dbReference>
<dbReference type="CDD" id="cd18791">
    <property type="entry name" value="SF2_C_RHA"/>
    <property type="match status" value="1"/>
</dbReference>
<accession>A0A8H8A144</accession>
<keyword evidence="4" id="KW-1185">Reference proteome</keyword>
<dbReference type="PANTHER" id="PTHR18934:SF267">
    <property type="entry name" value="ATP-DEPENDENT RNA HELICASE YLR419W-RELATED"/>
    <property type="match status" value="1"/>
</dbReference>
<feature type="domain" description="Helicase C-terminal" evidence="2">
    <location>
        <begin position="1"/>
        <end position="158"/>
    </location>
</feature>
<dbReference type="AlphaFoldDB" id="A0A8H8A144"/>
<dbReference type="EMBL" id="JAEFCI010001130">
    <property type="protein sequence ID" value="KAG5463106.1"/>
    <property type="molecule type" value="Genomic_DNA"/>
</dbReference>
<dbReference type="InterPro" id="IPR027417">
    <property type="entry name" value="P-loop_NTPase"/>
</dbReference>
<dbReference type="SUPFAM" id="SSF52540">
    <property type="entry name" value="P-loop containing nucleoside triphosphate hydrolases"/>
    <property type="match status" value="1"/>
</dbReference>
<dbReference type="Pfam" id="PF00271">
    <property type="entry name" value="Helicase_C"/>
    <property type="match status" value="1"/>
</dbReference>
<dbReference type="SMART" id="SM00847">
    <property type="entry name" value="HA2"/>
    <property type="match status" value="1"/>
</dbReference>
<gene>
    <name evidence="3" type="ORF">BJ554DRAFT_1712</name>
</gene>
<dbReference type="InterPro" id="IPR001650">
    <property type="entry name" value="Helicase_C-like"/>
</dbReference>
<proteinExistence type="predicted"/>
<dbReference type="InterPro" id="IPR007502">
    <property type="entry name" value="Helicase-assoc_dom"/>
</dbReference>
<comment type="caution">
    <text evidence="3">The sequence shown here is derived from an EMBL/GenBank/DDBJ whole genome shotgun (WGS) entry which is preliminary data.</text>
</comment>
<dbReference type="SMART" id="SM00490">
    <property type="entry name" value="HELICc"/>
    <property type="match status" value="1"/>
</dbReference>
<organism evidence="3 4">
    <name type="scientific">Olpidium bornovanus</name>
    <dbReference type="NCBI Taxonomy" id="278681"/>
    <lineage>
        <taxon>Eukaryota</taxon>
        <taxon>Fungi</taxon>
        <taxon>Fungi incertae sedis</taxon>
        <taxon>Olpidiomycota</taxon>
        <taxon>Olpidiomycotina</taxon>
        <taxon>Olpidiomycetes</taxon>
        <taxon>Olpidiales</taxon>
        <taxon>Olpidiaceae</taxon>
        <taxon>Olpidium</taxon>
    </lineage>
</organism>
<feature type="region of interest" description="Disordered" evidence="1">
    <location>
        <begin position="702"/>
        <end position="733"/>
    </location>
</feature>
<dbReference type="PANTHER" id="PTHR18934">
    <property type="entry name" value="ATP-DEPENDENT RNA HELICASE"/>
    <property type="match status" value="1"/>
</dbReference>
<reference evidence="3 4" key="1">
    <citation type="journal article" name="Sci. Rep.">
        <title>Genome-scale phylogenetic analyses confirm Olpidium as the closest living zoosporic fungus to the non-flagellated, terrestrial fungi.</title>
        <authorList>
            <person name="Chang Y."/>
            <person name="Rochon D."/>
            <person name="Sekimoto S."/>
            <person name="Wang Y."/>
            <person name="Chovatia M."/>
            <person name="Sandor L."/>
            <person name="Salamov A."/>
            <person name="Grigoriev I.V."/>
            <person name="Stajich J.E."/>
            <person name="Spatafora J.W."/>
        </authorList>
    </citation>
    <scope>NUCLEOTIDE SEQUENCE [LARGE SCALE GENOMIC DNA]</scope>
    <source>
        <strain evidence="3">S191</strain>
    </source>
</reference>
<dbReference type="OrthoDB" id="5600252at2759"/>
<evidence type="ECO:0000256" key="1">
    <source>
        <dbReference type="SAM" id="MobiDB-lite"/>
    </source>
</evidence>
<dbReference type="PROSITE" id="PS51194">
    <property type="entry name" value="HELICASE_CTER"/>
    <property type="match status" value="1"/>
</dbReference>
<dbReference type="Gene3D" id="3.40.50.300">
    <property type="entry name" value="P-loop containing nucleotide triphosphate hydrolases"/>
    <property type="match status" value="1"/>
</dbReference>
<dbReference type="Proteomes" id="UP000673691">
    <property type="component" value="Unassembled WGS sequence"/>
</dbReference>
<dbReference type="GO" id="GO:0003723">
    <property type="term" value="F:RNA binding"/>
    <property type="evidence" value="ECO:0007669"/>
    <property type="project" value="TreeGrafter"/>
</dbReference>
<evidence type="ECO:0000313" key="3">
    <source>
        <dbReference type="EMBL" id="KAG5463106.1"/>
    </source>
</evidence>
<feature type="compositionally biased region" description="Polar residues" evidence="1">
    <location>
        <begin position="526"/>
        <end position="536"/>
    </location>
</feature>
<sequence length="899" mass="100271">MEIKRCVDQIRSLGKRFEVWPLHSGLTSQEQSKVFRAPVQGHRKVVVSTNVAETSITMYVVASLFRVTCPDGIVHVIDSGRVKQLQYEVTNHMLRLEETWASRASCKQRQGRAGRTRPGVCYKLYTRRMEERVLPAKTPPEILRTPLEQLCLQVKAMGHNDVKAFLSQAIDPPSTEAMDTAIGILRAFGAMDPETGKLTAMGRHMVRSRSRSVFDCEAAIPADIRISKMLIYGSVFHCLRPMLTIAACLSSRSPFMSPMEKREEAKAARDKFATGKSDLLTAAAAYDAWDRIRKTVSRSELRQFCESRLLGFSQNFLSTQTLFEIYDLRRQYLDLLRDLGFAPWKSQGQAKDDEDRLNANAANLKLVKAAICAGLYPNVARIQHPKTTYEQSLHGSIAVDPEARQIKFFTKEDGRIFLHPSTVGFSINKYEESFLVYFSKIATSKVFLRDATPVGAYPLLLFGGRLTVDHHARGIWIDGKVALRAWARIAGASWAPLRAVFGFSPLPPARGMTLVLTPRLSELCSSRESTPQSARQTFRRQGRRPHVRRVVEPGHRNNVEGSLRCVGLTVPYSPFKIFPPGGGPAPTSSRFGFREFPRLRAFFDFHWLAHRGSKRKEGSDRRDARNCRMRWITSPDKRMIIHSILVAPTPKLQKRFSGQVPAAQLLSSVPRFRRQAAAAGTPLDRPSCPDCRGLTVDGGASKAAGGLAQAPRNENEATRNDGPGTPSAGRLSKLRTAATFPKSTKPTECDAGAAPSKPLRVAPVGRCLKDWRTRQPERGIRPFSRERPALASYTFAKPPRYLANIFGSHQRDITGRYRTTANANSCPHDVDKTMLRDVKGTKSRDEEDTMSRNIEDTMSREAIPGICTDMVVHTSGWPRLQVVFLLCCHSLADVAGIAS</sequence>
<dbReference type="GO" id="GO:0004386">
    <property type="term" value="F:helicase activity"/>
    <property type="evidence" value="ECO:0007669"/>
    <property type="project" value="TreeGrafter"/>
</dbReference>